<gene>
    <name evidence="4" type="ORF">Acr_15g0014600</name>
</gene>
<evidence type="ECO:0000256" key="1">
    <source>
        <dbReference type="ARBA" id="ARBA00009861"/>
    </source>
</evidence>
<dbReference type="PANTHER" id="PTHR31623">
    <property type="entry name" value="F21J9.9"/>
    <property type="match status" value="1"/>
</dbReference>
<sequence length="450" mass="49633">MAETIVMKVEVIARETIKPSSPTPHHLRSFKLSLTDQTIPLMHIPLVYFYSTTCIEGGGERGENGGVDAERSQHLKKSLSETLTRFYPVSGRVRDHLSIDCNDEGVDFLEARVNCPISEVLERPRNEMMKHFVPTQPTMELLVKAPLLLVQANFFPCGGMALGICISHKIADAASYCEFVKAWAGTAFGSPSAVLPDFTSASTRFPPIDHPKLTMLTNFCKQTRNVVTSMFVFEASKIAELKAKAASMSMQCPTRFEVVTAFLWKCTILASRSRSGSPQPSVLMGGINMRPRLVPPFPHHSFGNVLGLLRVVVEEHEIDLSNLVCRIRKGIEESSSSSSNSNSNGASKEVGNWQIKMDEMVLYTVSSWCGFPLYEADFGWGKPTWVSPGFCITPNCIALTDTKEGGGIEAHISLIEEDMALLHCHRELLAFANLNPSRAGPGLKQAQRRL</sequence>
<protein>
    <submittedName>
        <fullName evidence="4">HXXXD-type acyl-transferase family protein</fullName>
    </submittedName>
</protein>
<proteinExistence type="inferred from homology"/>
<dbReference type="GO" id="GO:0016746">
    <property type="term" value="F:acyltransferase activity"/>
    <property type="evidence" value="ECO:0007669"/>
    <property type="project" value="UniProtKB-KW"/>
</dbReference>
<dbReference type="Pfam" id="PF02458">
    <property type="entry name" value="Transferase"/>
    <property type="match status" value="1"/>
</dbReference>
<dbReference type="EMBL" id="BJWL01000015">
    <property type="protein sequence ID" value="GFZ02852.1"/>
    <property type="molecule type" value="Genomic_DNA"/>
</dbReference>
<dbReference type="InterPro" id="IPR023213">
    <property type="entry name" value="CAT-like_dom_sf"/>
</dbReference>
<organism evidence="4 5">
    <name type="scientific">Actinidia rufa</name>
    <dbReference type="NCBI Taxonomy" id="165716"/>
    <lineage>
        <taxon>Eukaryota</taxon>
        <taxon>Viridiplantae</taxon>
        <taxon>Streptophyta</taxon>
        <taxon>Embryophyta</taxon>
        <taxon>Tracheophyta</taxon>
        <taxon>Spermatophyta</taxon>
        <taxon>Magnoliopsida</taxon>
        <taxon>eudicotyledons</taxon>
        <taxon>Gunneridae</taxon>
        <taxon>Pentapetalae</taxon>
        <taxon>asterids</taxon>
        <taxon>Ericales</taxon>
        <taxon>Actinidiaceae</taxon>
        <taxon>Actinidia</taxon>
    </lineage>
</organism>
<dbReference type="AlphaFoldDB" id="A0A7J0FVY4"/>
<evidence type="ECO:0000256" key="3">
    <source>
        <dbReference type="ARBA" id="ARBA00023315"/>
    </source>
</evidence>
<dbReference type="OrthoDB" id="1932220at2759"/>
<dbReference type="Gene3D" id="3.30.559.10">
    <property type="entry name" value="Chloramphenicol acetyltransferase-like domain"/>
    <property type="match status" value="2"/>
</dbReference>
<evidence type="ECO:0000256" key="2">
    <source>
        <dbReference type="ARBA" id="ARBA00022679"/>
    </source>
</evidence>
<comment type="similarity">
    <text evidence="1">Belongs to the plant acyltransferase family.</text>
</comment>
<evidence type="ECO:0000313" key="5">
    <source>
        <dbReference type="Proteomes" id="UP000585474"/>
    </source>
</evidence>
<keyword evidence="3" id="KW-0012">Acyltransferase</keyword>
<dbReference type="Proteomes" id="UP000585474">
    <property type="component" value="Unassembled WGS sequence"/>
</dbReference>
<reference evidence="4 5" key="1">
    <citation type="submission" date="2019-07" db="EMBL/GenBank/DDBJ databases">
        <title>De Novo Assembly of kiwifruit Actinidia rufa.</title>
        <authorList>
            <person name="Sugita-Konishi S."/>
            <person name="Sato K."/>
            <person name="Mori E."/>
            <person name="Abe Y."/>
            <person name="Kisaki G."/>
            <person name="Hamano K."/>
            <person name="Suezawa K."/>
            <person name="Otani M."/>
            <person name="Fukuda T."/>
            <person name="Manabe T."/>
            <person name="Gomi K."/>
            <person name="Tabuchi M."/>
            <person name="Akimitsu K."/>
            <person name="Kataoka I."/>
        </authorList>
    </citation>
    <scope>NUCLEOTIDE SEQUENCE [LARGE SCALE GENOMIC DNA]</scope>
    <source>
        <strain evidence="5">cv. Fuchu</strain>
    </source>
</reference>
<dbReference type="PANTHER" id="PTHR31623:SF17">
    <property type="entry name" value="F21J9.9"/>
    <property type="match status" value="1"/>
</dbReference>
<keyword evidence="2 4" id="KW-0808">Transferase</keyword>
<comment type="caution">
    <text evidence="4">The sequence shown here is derived from an EMBL/GenBank/DDBJ whole genome shotgun (WGS) entry which is preliminary data.</text>
</comment>
<evidence type="ECO:0000313" key="4">
    <source>
        <dbReference type="EMBL" id="GFZ02852.1"/>
    </source>
</evidence>
<accession>A0A7J0FVY4</accession>
<keyword evidence="5" id="KW-1185">Reference proteome</keyword>
<name>A0A7J0FVY4_9ERIC</name>